<sequence>MILDAIKTDTVFQVEVKNLNSTRVEIGLGFLKYDNNYSIFINEKIYKIEIIDKNKLDEIDFFFQVKNYTAIINIIEASRDKYFTMEIIFFSYPIRNLFVPFYVSIDEEILATARKRKIIKNKDDINYLAKVLKEKISIKINNETYFLVSSGNSSKEEIFQFLTATHVNNIKNLKNQIEKIENNITLNNLEKEEQIKIKKFIIKEEEEYIDKCPQQTVMKELAFSIYGDMIHLPVKKDITEAGDYRFTATKLVSYKNNIKKDSLQLIKADIEFKNGLVSEKIAKDLGNIVENDDSYLKKWDEYSKLEGEILLKKAKAIGELKLLDDPIPTADGYDLKFESIPEELEENDYLSFVDVIPSYIKDDYSWDEYIAQLEQRNTLGLKKETIETFQISKVEHGLVTIKTDKNISKLKNKKNILSIYGDQVQIERKLEARKRLLTGKSANPFLGLIIEDTENIKKYQNNKKAKKIEGLTESIENKIFSNTPTDNQMEAIDIALNTPDIAIIQGPPGTGKTTIVTAIIEILNEQADKTAQTKGDILVTGIQHDAVENIISRLNVNGLPTPKFGKKSTTLVDITSFENVMKWGNEISTNVKENLPELSNYQKIKDLEQYFDIYIKTPSQRLAIKLLKHIIFELSTLLNSKTLLYSNELLESFEQSTVDNVEKLKYIYALRTTMIAFNDDGEKRNEDLLASGIGQLLNKEEKNILQNVDSDLDAYLIKIQKLKYSLINRLYPRTIFKAEKPNNEIIKLKDDIEKELSMGGTTKDKLSSVLANYINELENNPFALKSLIEEYSFVFSSTTQQSMGKDITKAKKIAKEDSVVYDTVIIDEAARVSPMDLLIVMVQAKRRIILVGDHRQLPHIVDENVIKDSELSEDDFITKSMFGYLKDRAKKLESYDGIKRAITLKNQYRTHPLLGKFISENFYDMHKEGFESPLKDVQKYFYQGLKEIENTPAIWIDVKNSECKEEGAWSRECEATKIVDYLRKWIFSEEGKKFDFGIITFYRKQVTLIENKIKQEFSKDERESFKDRLKVGTVDSFQGMEFDIVFLSVVRSKNVKQINSKLKNYNLFGFLISKNRLCVSMSRQKKSLIVVGDREFFNSERSKQDVEELYNFLQLCEDKGKIL</sequence>
<keyword evidence="5" id="KW-0067">ATP-binding</keyword>
<dbReference type="SUPFAM" id="SSF52540">
    <property type="entry name" value="P-loop containing nucleoside triphosphate hydrolases"/>
    <property type="match status" value="1"/>
</dbReference>
<keyword evidence="9" id="KW-1185">Reference proteome</keyword>
<organism evidence="8 9">
    <name type="scientific">Sulfurimonas gotlandica (strain DSM 19862 / JCM 16533 / GD1)</name>
    <dbReference type="NCBI Taxonomy" id="929558"/>
    <lineage>
        <taxon>Bacteria</taxon>
        <taxon>Pseudomonadati</taxon>
        <taxon>Campylobacterota</taxon>
        <taxon>Epsilonproteobacteria</taxon>
        <taxon>Campylobacterales</taxon>
        <taxon>Sulfurimonadaceae</taxon>
        <taxon>Sulfurimonas</taxon>
    </lineage>
</organism>
<keyword evidence="3" id="KW-0378">Hydrolase</keyword>
<dbReference type="InterPro" id="IPR041679">
    <property type="entry name" value="DNA2/NAM7-like_C"/>
</dbReference>
<evidence type="ECO:0000256" key="2">
    <source>
        <dbReference type="ARBA" id="ARBA00022741"/>
    </source>
</evidence>
<protein>
    <submittedName>
        <fullName evidence="8">Protein containing AAA+ ATPase, core domain</fullName>
    </submittedName>
</protein>
<dbReference type="EMBL" id="AFRZ01000001">
    <property type="protein sequence ID" value="EHP30564.1"/>
    <property type="molecule type" value="Genomic_DNA"/>
</dbReference>
<accession>H1FWY8</accession>
<dbReference type="eggNOG" id="COG1112">
    <property type="taxonomic scope" value="Bacteria"/>
</dbReference>
<gene>
    <name evidence="8" type="ORF">SMGD1_2041</name>
</gene>
<dbReference type="InterPro" id="IPR050534">
    <property type="entry name" value="Coronavir_polyprotein_1ab"/>
</dbReference>
<dbReference type="eggNOG" id="COG0507">
    <property type="taxonomic scope" value="Bacteria"/>
</dbReference>
<dbReference type="SMART" id="SM00382">
    <property type="entry name" value="AAA"/>
    <property type="match status" value="1"/>
</dbReference>
<evidence type="ECO:0000313" key="9">
    <source>
        <dbReference type="Proteomes" id="UP000006431"/>
    </source>
</evidence>
<name>B6BJ49_SULGG</name>
<feature type="coiled-coil region" evidence="6">
    <location>
        <begin position="163"/>
        <end position="190"/>
    </location>
</feature>
<keyword evidence="6" id="KW-0175">Coiled coil</keyword>
<dbReference type="CDD" id="cd18808">
    <property type="entry name" value="SF1_C_Upf1"/>
    <property type="match status" value="1"/>
</dbReference>
<dbReference type="OrthoDB" id="9757917at2"/>
<dbReference type="GO" id="GO:0005524">
    <property type="term" value="F:ATP binding"/>
    <property type="evidence" value="ECO:0007669"/>
    <property type="project" value="UniProtKB-KW"/>
</dbReference>
<evidence type="ECO:0000256" key="3">
    <source>
        <dbReference type="ARBA" id="ARBA00022801"/>
    </source>
</evidence>
<feature type="domain" description="AAA+ ATPase" evidence="7">
    <location>
        <begin position="498"/>
        <end position="882"/>
    </location>
</feature>
<evidence type="ECO:0000259" key="7">
    <source>
        <dbReference type="SMART" id="SM00382"/>
    </source>
</evidence>
<dbReference type="InterPro" id="IPR027417">
    <property type="entry name" value="P-loop_NTPase"/>
</dbReference>
<keyword evidence="2" id="KW-0547">Nucleotide-binding</keyword>
<dbReference type="Pfam" id="PF13087">
    <property type="entry name" value="AAA_12"/>
    <property type="match status" value="1"/>
</dbReference>
<dbReference type="Proteomes" id="UP000006431">
    <property type="component" value="Unassembled WGS sequence"/>
</dbReference>
<dbReference type="InterPro" id="IPR047187">
    <property type="entry name" value="SF1_C_Upf1"/>
</dbReference>
<dbReference type="AlphaFoldDB" id="B6BJ49"/>
<dbReference type="CDD" id="cd17934">
    <property type="entry name" value="DEXXQc_Upf1-like"/>
    <property type="match status" value="1"/>
</dbReference>
<dbReference type="STRING" id="929558.SMGD1_2041"/>
<dbReference type="RefSeq" id="WP_008336443.1">
    <property type="nucleotide sequence ID" value="NZ_AFRZ01000001.1"/>
</dbReference>
<comment type="similarity">
    <text evidence="1">Belongs to the DNA2/NAM7 helicase family.</text>
</comment>
<proteinExistence type="inferred from homology"/>
<evidence type="ECO:0000256" key="6">
    <source>
        <dbReference type="SAM" id="Coils"/>
    </source>
</evidence>
<dbReference type="PANTHER" id="PTHR43788:SF8">
    <property type="entry name" value="DNA-BINDING PROTEIN SMUBP-2"/>
    <property type="match status" value="1"/>
</dbReference>
<dbReference type="Gene3D" id="3.40.50.300">
    <property type="entry name" value="P-loop containing nucleotide triphosphate hydrolases"/>
    <property type="match status" value="2"/>
</dbReference>
<accession>B6BJ49</accession>
<dbReference type="HOGENOM" id="CLU_007896_0_0_7"/>
<dbReference type="PATRIC" id="fig|929558.5.peg.2031"/>
<evidence type="ECO:0000256" key="4">
    <source>
        <dbReference type="ARBA" id="ARBA00022806"/>
    </source>
</evidence>
<dbReference type="Pfam" id="PF13086">
    <property type="entry name" value="AAA_11"/>
    <property type="match status" value="1"/>
</dbReference>
<dbReference type="InterPro" id="IPR041677">
    <property type="entry name" value="DNA2/NAM7_AAA_11"/>
</dbReference>
<dbReference type="GO" id="GO:0043139">
    <property type="term" value="F:5'-3' DNA helicase activity"/>
    <property type="evidence" value="ECO:0007669"/>
    <property type="project" value="TreeGrafter"/>
</dbReference>
<dbReference type="PANTHER" id="PTHR43788">
    <property type="entry name" value="DNA2/NAM7 HELICASE FAMILY MEMBER"/>
    <property type="match status" value="1"/>
</dbReference>
<comment type="caution">
    <text evidence="8">The sequence shown here is derived from an EMBL/GenBank/DDBJ whole genome shotgun (WGS) entry which is preliminary data.</text>
</comment>
<evidence type="ECO:0000256" key="5">
    <source>
        <dbReference type="ARBA" id="ARBA00022840"/>
    </source>
</evidence>
<dbReference type="GO" id="GO:0016787">
    <property type="term" value="F:hydrolase activity"/>
    <property type="evidence" value="ECO:0007669"/>
    <property type="project" value="UniProtKB-KW"/>
</dbReference>
<evidence type="ECO:0000256" key="1">
    <source>
        <dbReference type="ARBA" id="ARBA00007913"/>
    </source>
</evidence>
<keyword evidence="4" id="KW-0347">Helicase</keyword>
<dbReference type="InterPro" id="IPR003593">
    <property type="entry name" value="AAA+_ATPase"/>
</dbReference>
<reference evidence="8 9" key="1">
    <citation type="journal article" date="2012" name="Proc. Natl. Acad. Sci. U.S.A.">
        <title>Genome and physiology of a model Epsilonproteobacterium responsible for sulfide detoxification in marine oxygen depletion zones.</title>
        <authorList>
            <person name="Grote J."/>
            <person name="Schott T."/>
            <person name="Bruckner C.G."/>
            <person name="Glockner F.O."/>
            <person name="Jost G."/>
            <person name="Teeling H."/>
            <person name="Labrenz M."/>
            <person name="Jurgens K."/>
        </authorList>
    </citation>
    <scope>NUCLEOTIDE SEQUENCE [LARGE SCALE GENOMIC DNA]</scope>
    <source>
        <strain evidence="8 9">GD1</strain>
    </source>
</reference>
<evidence type="ECO:0000313" key="8">
    <source>
        <dbReference type="EMBL" id="EHP30564.1"/>
    </source>
</evidence>